<dbReference type="EMBL" id="JAJNDB010000010">
    <property type="protein sequence ID" value="MCD2197980.1"/>
    <property type="molecule type" value="Genomic_DNA"/>
</dbReference>
<dbReference type="InterPro" id="IPR057326">
    <property type="entry name" value="KR_dom"/>
</dbReference>
<accession>A0ABS8PI99</accession>
<evidence type="ECO:0000256" key="2">
    <source>
        <dbReference type="ARBA" id="ARBA00023002"/>
    </source>
</evidence>
<proteinExistence type="inferred from homology"/>
<dbReference type="PROSITE" id="PS00061">
    <property type="entry name" value="ADH_SHORT"/>
    <property type="match status" value="1"/>
</dbReference>
<dbReference type="PRINTS" id="PR00080">
    <property type="entry name" value="SDRFAMILY"/>
</dbReference>
<reference evidence="4 5" key="1">
    <citation type="submission" date="2021-11" db="EMBL/GenBank/DDBJ databases">
        <title>Draft genome sequence of Actinomycetospora sp. SF1 isolated from the rhizosphere soil.</title>
        <authorList>
            <person name="Duangmal K."/>
            <person name="Chantavorakit T."/>
        </authorList>
    </citation>
    <scope>NUCLEOTIDE SEQUENCE [LARGE SCALE GENOMIC DNA]</scope>
    <source>
        <strain evidence="4 5">TBRC 5722</strain>
    </source>
</reference>
<dbReference type="Gene3D" id="3.40.50.720">
    <property type="entry name" value="NAD(P)-binding Rossmann-like Domain"/>
    <property type="match status" value="1"/>
</dbReference>
<evidence type="ECO:0000256" key="1">
    <source>
        <dbReference type="ARBA" id="ARBA00006484"/>
    </source>
</evidence>
<dbReference type="NCBIfam" id="NF005559">
    <property type="entry name" value="PRK07231.1"/>
    <property type="match status" value="1"/>
</dbReference>
<dbReference type="SUPFAM" id="SSF51735">
    <property type="entry name" value="NAD(P)-binding Rossmann-fold domains"/>
    <property type="match status" value="1"/>
</dbReference>
<evidence type="ECO:0000313" key="5">
    <source>
        <dbReference type="Proteomes" id="UP001199469"/>
    </source>
</evidence>
<dbReference type="RefSeq" id="WP_230740490.1">
    <property type="nucleotide sequence ID" value="NZ_JAJNDB010000010.1"/>
</dbReference>
<comment type="similarity">
    <text evidence="1">Belongs to the short-chain dehydrogenases/reductases (SDR) family.</text>
</comment>
<keyword evidence="5" id="KW-1185">Reference proteome</keyword>
<organism evidence="4 5">
    <name type="scientific">Actinomycetospora endophytica</name>
    <dbReference type="NCBI Taxonomy" id="2291215"/>
    <lineage>
        <taxon>Bacteria</taxon>
        <taxon>Bacillati</taxon>
        <taxon>Actinomycetota</taxon>
        <taxon>Actinomycetes</taxon>
        <taxon>Pseudonocardiales</taxon>
        <taxon>Pseudonocardiaceae</taxon>
        <taxon>Actinomycetospora</taxon>
    </lineage>
</organism>
<evidence type="ECO:0000313" key="4">
    <source>
        <dbReference type="EMBL" id="MCD2197980.1"/>
    </source>
</evidence>
<feature type="domain" description="Ketoreductase" evidence="3">
    <location>
        <begin position="18"/>
        <end position="217"/>
    </location>
</feature>
<keyword evidence="2" id="KW-0560">Oxidoreductase</keyword>
<dbReference type="CDD" id="cd05233">
    <property type="entry name" value="SDR_c"/>
    <property type="match status" value="1"/>
</dbReference>
<comment type="caution">
    <text evidence="4">The sequence shown here is derived from an EMBL/GenBank/DDBJ whole genome shotgun (WGS) entry which is preliminary data.</text>
</comment>
<sequence length="265" mass="26861">MTSTEAEAPRGGTLLQDGVAVVTGGASGIGRAICERFALAGARAVVVADRQAEPREGGASTVELVRQAGAEAVFVETDVRDPAQAERAVAAADDFGGIDVLVTAAGIARRGSTLEVSEADYDAVMDVNAKGTFFAAQAAVRRMRGTGSGSLVLISSTGGIKGNSDIAVYTMSKGAVRLLAYSLAAEFGADGVRVNALHPGLTETEMTRTDLGRVDTGSVSQSRIPLGRTGQPGDIADAAVFLASPMSAFVHGSSLVVDGGSTWAS</sequence>
<dbReference type="SMART" id="SM00822">
    <property type="entry name" value="PKS_KR"/>
    <property type="match status" value="1"/>
</dbReference>
<name>A0ABS8PI99_9PSEU</name>
<dbReference type="PANTHER" id="PTHR42760">
    <property type="entry name" value="SHORT-CHAIN DEHYDROGENASES/REDUCTASES FAMILY MEMBER"/>
    <property type="match status" value="1"/>
</dbReference>
<dbReference type="Proteomes" id="UP001199469">
    <property type="component" value="Unassembled WGS sequence"/>
</dbReference>
<dbReference type="InterPro" id="IPR020904">
    <property type="entry name" value="Sc_DH/Rdtase_CS"/>
</dbReference>
<dbReference type="Pfam" id="PF13561">
    <property type="entry name" value="adh_short_C2"/>
    <property type="match status" value="1"/>
</dbReference>
<dbReference type="PANTHER" id="PTHR42760:SF133">
    <property type="entry name" value="3-OXOACYL-[ACYL-CARRIER-PROTEIN] REDUCTASE"/>
    <property type="match status" value="1"/>
</dbReference>
<gene>
    <name evidence="4" type="ORF">LQ327_31875</name>
</gene>
<evidence type="ECO:0000259" key="3">
    <source>
        <dbReference type="SMART" id="SM00822"/>
    </source>
</evidence>
<dbReference type="PRINTS" id="PR00081">
    <property type="entry name" value="GDHRDH"/>
</dbReference>
<dbReference type="InterPro" id="IPR002347">
    <property type="entry name" value="SDR_fam"/>
</dbReference>
<dbReference type="InterPro" id="IPR036291">
    <property type="entry name" value="NAD(P)-bd_dom_sf"/>
</dbReference>
<protein>
    <submittedName>
        <fullName evidence="4">SDR family oxidoreductase</fullName>
    </submittedName>
</protein>